<dbReference type="Proteomes" id="UP000633205">
    <property type="component" value="Unassembled WGS sequence"/>
</dbReference>
<gene>
    <name evidence="2" type="ORF">GCM10010915_23170</name>
</gene>
<reference evidence="2" key="1">
    <citation type="journal article" date="2014" name="Int. J. Syst. Evol. Microbiol.">
        <title>Complete genome sequence of Corynebacterium casei LMG S-19264T (=DSM 44701T), isolated from a smear-ripened cheese.</title>
        <authorList>
            <consortium name="US DOE Joint Genome Institute (JGI-PGF)"/>
            <person name="Walter F."/>
            <person name="Albersmeier A."/>
            <person name="Kalinowski J."/>
            <person name="Ruckert C."/>
        </authorList>
    </citation>
    <scope>NUCLEOTIDE SEQUENCE</scope>
    <source>
        <strain evidence="2">CGMCC 1.15152</strain>
    </source>
</reference>
<dbReference type="Pfam" id="PF13302">
    <property type="entry name" value="Acetyltransf_3"/>
    <property type="match status" value="1"/>
</dbReference>
<dbReference type="EMBL" id="BMHO01000001">
    <property type="protein sequence ID" value="GGD41601.1"/>
    <property type="molecule type" value="Genomic_DNA"/>
</dbReference>
<dbReference type="PANTHER" id="PTHR39173:SF1">
    <property type="entry name" value="ACETYLTRANSFERASE"/>
    <property type="match status" value="1"/>
</dbReference>
<dbReference type="PROSITE" id="PS51186">
    <property type="entry name" value="GNAT"/>
    <property type="match status" value="1"/>
</dbReference>
<proteinExistence type="predicted"/>
<evidence type="ECO:0000259" key="1">
    <source>
        <dbReference type="PROSITE" id="PS51186"/>
    </source>
</evidence>
<dbReference type="InterPro" id="IPR000182">
    <property type="entry name" value="GNAT_dom"/>
</dbReference>
<feature type="domain" description="N-acetyltransferase" evidence="1">
    <location>
        <begin position="31"/>
        <end position="175"/>
    </location>
</feature>
<accession>A0A917DHT6</accession>
<dbReference type="InterPro" id="IPR016181">
    <property type="entry name" value="Acyl_CoA_acyltransferase"/>
</dbReference>
<dbReference type="PANTHER" id="PTHR39173">
    <property type="entry name" value="ACETYLTRANSFERASE"/>
    <property type="match status" value="1"/>
</dbReference>
<protein>
    <submittedName>
        <fullName evidence="2">GNAT family N-acetyltransferase</fullName>
    </submittedName>
</protein>
<dbReference type="SUPFAM" id="SSF55729">
    <property type="entry name" value="Acyl-CoA N-acyltransferases (Nat)"/>
    <property type="match status" value="1"/>
</dbReference>
<dbReference type="GO" id="GO:0016747">
    <property type="term" value="F:acyltransferase activity, transferring groups other than amino-acyl groups"/>
    <property type="evidence" value="ECO:0007669"/>
    <property type="project" value="InterPro"/>
</dbReference>
<name>A0A917DHT6_9MICO</name>
<organism evidence="2 3">
    <name type="scientific">Microbacterium faecale</name>
    <dbReference type="NCBI Taxonomy" id="1804630"/>
    <lineage>
        <taxon>Bacteria</taxon>
        <taxon>Bacillati</taxon>
        <taxon>Actinomycetota</taxon>
        <taxon>Actinomycetes</taxon>
        <taxon>Micrococcales</taxon>
        <taxon>Microbacteriaceae</taxon>
        <taxon>Microbacterium</taxon>
    </lineage>
</organism>
<dbReference type="CDD" id="cd04301">
    <property type="entry name" value="NAT_SF"/>
    <property type="match status" value="1"/>
</dbReference>
<keyword evidence="3" id="KW-1185">Reference proteome</keyword>
<comment type="caution">
    <text evidence="2">The sequence shown here is derived from an EMBL/GenBank/DDBJ whole genome shotgun (WGS) entry which is preliminary data.</text>
</comment>
<dbReference type="AlphaFoldDB" id="A0A917DHT6"/>
<dbReference type="Gene3D" id="3.40.630.30">
    <property type="match status" value="1"/>
</dbReference>
<reference evidence="2" key="2">
    <citation type="submission" date="2020-09" db="EMBL/GenBank/DDBJ databases">
        <authorList>
            <person name="Sun Q."/>
            <person name="Zhou Y."/>
        </authorList>
    </citation>
    <scope>NUCLEOTIDE SEQUENCE</scope>
    <source>
        <strain evidence="2">CGMCC 1.15152</strain>
    </source>
</reference>
<evidence type="ECO:0000313" key="2">
    <source>
        <dbReference type="EMBL" id="GGD41601.1"/>
    </source>
</evidence>
<evidence type="ECO:0000313" key="3">
    <source>
        <dbReference type="Proteomes" id="UP000633205"/>
    </source>
</evidence>
<sequence length="182" mass="20397">MMPQLVVPDTRFHASFLESNREWAGATQDGAGLHDDDDILSEAGFATYVAELIASEHTPRRPGLVCDTYRWIVDGDEYLGAISFRHELTEYLENFGGHIGYGIRPSARQRGLASWALAQTLDLARERGYPRVLVTCVDDNVASIRTIEKNGGVLEDKRDTGERLMRRYWIELSVPGRTSPVS</sequence>